<reference evidence="1" key="1">
    <citation type="submission" date="2013-11" db="EMBL/GenBank/DDBJ databases">
        <authorList>
            <person name="Aslett M."/>
        </authorList>
    </citation>
    <scope>NUCLEOTIDE SEQUENCE [LARGE SCALE GENOMIC DNA]</scope>
    <source>
        <strain evidence="1">Edinburgh</strain>
    </source>
</reference>
<keyword evidence="1" id="KW-1185">Reference proteome</keyword>
<dbReference type="AlphaFoldDB" id="A0A5S6R5H6"/>
<evidence type="ECO:0000313" key="3">
    <source>
        <dbReference type="WBParaSite" id="TMUE_3000014856.1"/>
    </source>
</evidence>
<evidence type="ECO:0000313" key="1">
    <source>
        <dbReference type="Proteomes" id="UP000046395"/>
    </source>
</evidence>
<accession>A0A5S6R5H6</accession>
<protein>
    <submittedName>
        <fullName evidence="2 3">Uncharacterized protein</fullName>
    </submittedName>
</protein>
<reference evidence="1" key="2">
    <citation type="submission" date="2014-03" db="EMBL/GenBank/DDBJ databases">
        <title>The whipworm genome and dual-species transcriptomics of an intimate host-pathogen interaction.</title>
        <authorList>
            <person name="Foth B.J."/>
            <person name="Tsai I.J."/>
            <person name="Reid A.J."/>
            <person name="Bancroft A.J."/>
            <person name="Nichol S."/>
            <person name="Tracey A."/>
            <person name="Holroyd N."/>
            <person name="Cotton J.A."/>
            <person name="Stanley E.J."/>
            <person name="Zarowiecki M."/>
            <person name="Liu J.Z."/>
            <person name="Huckvale T."/>
            <person name="Cooper P.J."/>
            <person name="Grencis R.K."/>
            <person name="Berriman M."/>
        </authorList>
    </citation>
    <scope>NUCLEOTIDE SEQUENCE [LARGE SCALE GENOMIC DNA]</scope>
    <source>
        <strain evidence="1">Edinburgh</strain>
    </source>
</reference>
<dbReference type="Proteomes" id="UP000046395">
    <property type="component" value="Unassembled WGS sequence"/>
</dbReference>
<dbReference type="WBParaSite" id="TMUE_3000014856.1">
    <property type="protein sequence ID" value="TMUE_3000014856.1"/>
    <property type="gene ID" value="WBGene00290810"/>
</dbReference>
<proteinExistence type="predicted"/>
<organism evidence="1 3">
    <name type="scientific">Trichuris muris</name>
    <name type="common">Mouse whipworm</name>
    <dbReference type="NCBI Taxonomy" id="70415"/>
    <lineage>
        <taxon>Eukaryota</taxon>
        <taxon>Metazoa</taxon>
        <taxon>Ecdysozoa</taxon>
        <taxon>Nematoda</taxon>
        <taxon>Enoplea</taxon>
        <taxon>Dorylaimia</taxon>
        <taxon>Trichinellida</taxon>
        <taxon>Trichuridae</taxon>
        <taxon>Trichuris</taxon>
    </lineage>
</organism>
<dbReference type="WBParaSite" id="TMUE_0000000447.1">
    <property type="protein sequence ID" value="TMUE_0000000447.1"/>
    <property type="gene ID" value="WBGene00296387"/>
</dbReference>
<evidence type="ECO:0000313" key="2">
    <source>
        <dbReference type="WBParaSite" id="TMUE_0000000447.1"/>
    </source>
</evidence>
<sequence length="221" mass="25627">MYLSLSDALRLCSVPEKLDDQNAKLTSCGNSSDSGNYGLNVTNIVVNVDRAVHAMLSTDPYMLLVTAYLNNNQDLNRTFINARLQHLEKVGKECKWRTYKKLQEFAYMQHITSWQSLKKGTLSKVFNVDITDYVRPLLFHRKKIFGTAEISKLINRIRRTFSQATNSQESSASRRLAKDYSSDLDMTKYKYNRRMAMKMELEFFDGNEKKLIRCIQAFFSV</sequence>
<name>A0A5S6R5H6_TRIMR</name>
<reference evidence="2 3" key="3">
    <citation type="submission" date="2019-12" db="UniProtKB">
        <authorList>
            <consortium name="WormBaseParasite"/>
        </authorList>
    </citation>
    <scope>IDENTIFICATION</scope>
</reference>